<gene>
    <name evidence="2" type="ORF">Z519_03438</name>
</gene>
<evidence type="ECO:0000313" key="2">
    <source>
        <dbReference type="EMBL" id="KIW96369.1"/>
    </source>
</evidence>
<proteinExistence type="predicted"/>
<dbReference type="AlphaFoldDB" id="A0A0D2II06"/>
<evidence type="ECO:0000313" key="3">
    <source>
        <dbReference type="Proteomes" id="UP000053789"/>
    </source>
</evidence>
<sequence>MDDRIISPDGELTALLQQDEYVPDGEEEQTENEDLRQMVQQLLNPDSDLAQRVEEIVIGTCAKREYDHQTQPDENGVVEILPNVLNSAALEEMLKSVKNLRTFSWCINMPIPPNILTRLRESWRDVHLRVLKRQMSDDAINLPEFDFGFFTSFPLSQTHIDRNDFGSIVYSSHMDTRFLRLQLLVPYSPANEGPAKAEWMKRKTDLAISVIGSLSNLGLIYATDYQGELPLLVPAIVENHASTLQKLKLHSIPVFTSRRPNGLLYLNPDQIHLMATHLRLLTRLEMDLSPFDTTAGDHMLMPFTSPSPTTAALSTLVRSLPALRTMRLWIEVPVTKSVFQDDGSSGTRPPPLKEDKLCQTVANLYALLMKDSELTKSSRTLECLEVAFTRLDSWDRQGAYPRFLTVRLLPSDAGIDARKGDGAENTWVGGFTIEIGEWQDDYAEEDIEGFIGYAVGFIH</sequence>
<reference evidence="2" key="1">
    <citation type="submission" date="2015-01" db="EMBL/GenBank/DDBJ databases">
        <title>The Genome Sequence of Cladophialophora bantiana CBS 173.52.</title>
        <authorList>
            <consortium name="The Broad Institute Genomics Platform"/>
            <person name="Cuomo C."/>
            <person name="de Hoog S."/>
            <person name="Gorbushina A."/>
            <person name="Stielow B."/>
            <person name="Teixiera M."/>
            <person name="Abouelleil A."/>
            <person name="Chapman S.B."/>
            <person name="Priest M."/>
            <person name="Young S.K."/>
            <person name="Wortman J."/>
            <person name="Nusbaum C."/>
            <person name="Birren B."/>
        </authorList>
    </citation>
    <scope>NUCLEOTIDE SEQUENCE [LARGE SCALE GENOMIC DNA]</scope>
    <source>
        <strain evidence="2">CBS 173.52</strain>
    </source>
</reference>
<dbReference type="Proteomes" id="UP000053789">
    <property type="component" value="Unassembled WGS sequence"/>
</dbReference>
<evidence type="ECO:0000256" key="1">
    <source>
        <dbReference type="SAM" id="MobiDB-lite"/>
    </source>
</evidence>
<dbReference type="HOGENOM" id="CLU_042302_0_0_1"/>
<dbReference type="EMBL" id="KN846983">
    <property type="protein sequence ID" value="KIW96369.1"/>
    <property type="molecule type" value="Genomic_DNA"/>
</dbReference>
<protein>
    <submittedName>
        <fullName evidence="2">Uncharacterized protein</fullName>
    </submittedName>
</protein>
<dbReference type="VEuPathDB" id="FungiDB:Z519_03438"/>
<dbReference type="OrthoDB" id="3556572at2759"/>
<keyword evidence="3" id="KW-1185">Reference proteome</keyword>
<name>A0A0D2II06_CLAB1</name>
<dbReference type="RefSeq" id="XP_016623038.1">
    <property type="nucleotide sequence ID" value="XM_016761188.1"/>
</dbReference>
<organism evidence="2 3">
    <name type="scientific">Cladophialophora bantiana (strain ATCC 10958 / CBS 173.52 / CDC B-1940 / NIH 8579)</name>
    <name type="common">Xylohypha bantiana</name>
    <dbReference type="NCBI Taxonomy" id="1442370"/>
    <lineage>
        <taxon>Eukaryota</taxon>
        <taxon>Fungi</taxon>
        <taxon>Dikarya</taxon>
        <taxon>Ascomycota</taxon>
        <taxon>Pezizomycotina</taxon>
        <taxon>Eurotiomycetes</taxon>
        <taxon>Chaetothyriomycetidae</taxon>
        <taxon>Chaetothyriales</taxon>
        <taxon>Herpotrichiellaceae</taxon>
        <taxon>Cladophialophora</taxon>
    </lineage>
</organism>
<feature type="compositionally biased region" description="Acidic residues" evidence="1">
    <location>
        <begin position="21"/>
        <end position="31"/>
    </location>
</feature>
<dbReference type="GeneID" id="27696366"/>
<feature type="region of interest" description="Disordered" evidence="1">
    <location>
        <begin position="1"/>
        <end position="31"/>
    </location>
</feature>
<accession>A0A0D2II06</accession>